<dbReference type="Pfam" id="PF00756">
    <property type="entry name" value="Esterase"/>
    <property type="match status" value="1"/>
</dbReference>
<evidence type="ECO:0000313" key="2">
    <source>
        <dbReference type="EMBL" id="MFC5568760.1"/>
    </source>
</evidence>
<evidence type="ECO:0000313" key="3">
    <source>
        <dbReference type="Proteomes" id="UP001596036"/>
    </source>
</evidence>
<dbReference type="SUPFAM" id="SSF53474">
    <property type="entry name" value="alpha/beta-Hydrolases"/>
    <property type="match status" value="1"/>
</dbReference>
<feature type="signal peptide" evidence="1">
    <location>
        <begin position="1"/>
        <end position="18"/>
    </location>
</feature>
<gene>
    <name evidence="2" type="ORF">ACFPN1_01610</name>
</gene>
<dbReference type="PANTHER" id="PTHR48098:SF6">
    <property type="entry name" value="FERRI-BACILLIBACTIN ESTERASE BESA"/>
    <property type="match status" value="1"/>
</dbReference>
<dbReference type="EMBL" id="JBHSNM010000001">
    <property type="protein sequence ID" value="MFC5568760.1"/>
    <property type="molecule type" value="Genomic_DNA"/>
</dbReference>
<feature type="chain" id="PRO_5045535466" evidence="1">
    <location>
        <begin position="19"/>
        <end position="284"/>
    </location>
</feature>
<evidence type="ECO:0000256" key="1">
    <source>
        <dbReference type="SAM" id="SignalP"/>
    </source>
</evidence>
<sequence length="284" mass="31210">MLLRALALLLLCVPLAAAAEVGERPHTAGPTVRILVPPLRMPHLGFARRLRVYLPPDYGHGTRRYPVLYMFDGQNLFDEATSYAGEWGVDETMDALAREGFPAIVVGIDHGGDLRANELIPYWNVRFLPNAGAAFIADVVEVVKPYVDANYRTLPDRDHTAILGSSFGGLAADYAVHRYPQVFGKAGVFSPSYWVSEEPFANAQRTPLPSGTRVYLHMGGREGDEAVPLLQRMATILRAQPNGESAVAVHVVPEGEHNEVAWRAEFPRAVRWLFELPDATAAGQ</sequence>
<dbReference type="Gene3D" id="3.40.50.1820">
    <property type="entry name" value="alpha/beta hydrolase"/>
    <property type="match status" value="1"/>
</dbReference>
<keyword evidence="1" id="KW-0732">Signal</keyword>
<dbReference type="Proteomes" id="UP001596036">
    <property type="component" value="Unassembled WGS sequence"/>
</dbReference>
<comment type="caution">
    <text evidence="2">The sequence shown here is derived from an EMBL/GenBank/DDBJ whole genome shotgun (WGS) entry which is preliminary data.</text>
</comment>
<protein>
    <submittedName>
        <fullName evidence="2">Alpha/beta hydrolase</fullName>
    </submittedName>
</protein>
<dbReference type="PANTHER" id="PTHR48098">
    <property type="entry name" value="ENTEROCHELIN ESTERASE-RELATED"/>
    <property type="match status" value="1"/>
</dbReference>
<reference evidence="3" key="1">
    <citation type="journal article" date="2019" name="Int. J. Syst. Evol. Microbiol.">
        <title>The Global Catalogue of Microorganisms (GCM) 10K type strain sequencing project: providing services to taxonomists for standard genome sequencing and annotation.</title>
        <authorList>
            <consortium name="The Broad Institute Genomics Platform"/>
            <consortium name="The Broad Institute Genome Sequencing Center for Infectious Disease"/>
            <person name="Wu L."/>
            <person name="Ma J."/>
        </authorList>
    </citation>
    <scope>NUCLEOTIDE SEQUENCE [LARGE SCALE GENOMIC DNA]</scope>
    <source>
        <strain evidence="3">KACC 11407</strain>
    </source>
</reference>
<dbReference type="InterPro" id="IPR000801">
    <property type="entry name" value="Esterase-like"/>
</dbReference>
<proteinExistence type="predicted"/>
<keyword evidence="3" id="KW-1185">Reference proteome</keyword>
<keyword evidence="2" id="KW-0378">Hydrolase</keyword>
<accession>A0ABW0SJI2</accession>
<dbReference type="GO" id="GO:0016787">
    <property type="term" value="F:hydrolase activity"/>
    <property type="evidence" value="ECO:0007669"/>
    <property type="project" value="UniProtKB-KW"/>
</dbReference>
<organism evidence="2 3">
    <name type="scientific">Lysobacter yangpyeongensis</name>
    <dbReference type="NCBI Taxonomy" id="346182"/>
    <lineage>
        <taxon>Bacteria</taxon>
        <taxon>Pseudomonadati</taxon>
        <taxon>Pseudomonadota</taxon>
        <taxon>Gammaproteobacteria</taxon>
        <taxon>Lysobacterales</taxon>
        <taxon>Lysobacteraceae</taxon>
        <taxon>Lysobacter</taxon>
    </lineage>
</organism>
<dbReference type="RefSeq" id="WP_386752419.1">
    <property type="nucleotide sequence ID" value="NZ_JBHSNM010000001.1"/>
</dbReference>
<name>A0ABW0SJI2_9GAMM</name>
<dbReference type="InterPro" id="IPR050583">
    <property type="entry name" value="Mycobacterial_A85_antigen"/>
</dbReference>
<dbReference type="InterPro" id="IPR029058">
    <property type="entry name" value="AB_hydrolase_fold"/>
</dbReference>